<name>A0ACB9LI17_9MYRT</name>
<dbReference type="EMBL" id="CM042890">
    <property type="protein sequence ID" value="KAI4310643.1"/>
    <property type="molecule type" value="Genomic_DNA"/>
</dbReference>
<protein>
    <submittedName>
        <fullName evidence="1">Uncharacterized protein</fullName>
    </submittedName>
</protein>
<sequence>MTMRSNTKVSLFTMLVLSSFGSMDCQPFARSLLPEDQGLKTEKLTQLHFYFHDTISGPNITSIKVAEAPTTSSSETFFGSVYMADDPLTEGPDICSKLLGRAEGTFMSASQEEVAFLMVFNYVFLEGEFNGSTLSVLGRNAIFHGVREMPVIGGTGVFRFARGYAQARTYSVNLTSGNAVVEYNVYVFHY</sequence>
<proteinExistence type="predicted"/>
<reference evidence="2" key="1">
    <citation type="journal article" date="2023" name="Front. Plant Sci.">
        <title>Chromosomal-level genome assembly of Melastoma candidum provides insights into trichome evolution.</title>
        <authorList>
            <person name="Zhong Y."/>
            <person name="Wu W."/>
            <person name="Sun C."/>
            <person name="Zou P."/>
            <person name="Liu Y."/>
            <person name="Dai S."/>
            <person name="Zhou R."/>
        </authorList>
    </citation>
    <scope>NUCLEOTIDE SEQUENCE [LARGE SCALE GENOMIC DNA]</scope>
</reference>
<accession>A0ACB9LI17</accession>
<evidence type="ECO:0000313" key="2">
    <source>
        <dbReference type="Proteomes" id="UP001057402"/>
    </source>
</evidence>
<evidence type="ECO:0000313" key="1">
    <source>
        <dbReference type="EMBL" id="KAI4310643.1"/>
    </source>
</evidence>
<keyword evidence="2" id="KW-1185">Reference proteome</keyword>
<organism evidence="1 2">
    <name type="scientific">Melastoma candidum</name>
    <dbReference type="NCBI Taxonomy" id="119954"/>
    <lineage>
        <taxon>Eukaryota</taxon>
        <taxon>Viridiplantae</taxon>
        <taxon>Streptophyta</taxon>
        <taxon>Embryophyta</taxon>
        <taxon>Tracheophyta</taxon>
        <taxon>Spermatophyta</taxon>
        <taxon>Magnoliopsida</taxon>
        <taxon>eudicotyledons</taxon>
        <taxon>Gunneridae</taxon>
        <taxon>Pentapetalae</taxon>
        <taxon>rosids</taxon>
        <taxon>malvids</taxon>
        <taxon>Myrtales</taxon>
        <taxon>Melastomataceae</taxon>
        <taxon>Melastomatoideae</taxon>
        <taxon>Melastomateae</taxon>
        <taxon>Melastoma</taxon>
    </lineage>
</organism>
<gene>
    <name evidence="1" type="ORF">MLD38_035606</name>
</gene>
<dbReference type="Proteomes" id="UP001057402">
    <property type="component" value="Chromosome 11"/>
</dbReference>
<comment type="caution">
    <text evidence="1">The sequence shown here is derived from an EMBL/GenBank/DDBJ whole genome shotgun (WGS) entry which is preliminary data.</text>
</comment>